<dbReference type="Proteomes" id="UP000481861">
    <property type="component" value="Unassembled WGS sequence"/>
</dbReference>
<dbReference type="EMBL" id="JAADJZ010000027">
    <property type="protein sequence ID" value="KAF2866592.1"/>
    <property type="molecule type" value="Genomic_DNA"/>
</dbReference>
<gene>
    <name evidence="1" type="ORF">BDV95DRAFT_504915</name>
</gene>
<name>A0A7C8I2R9_9PLEO</name>
<feature type="non-terminal residue" evidence="1">
    <location>
        <position position="1"/>
    </location>
</feature>
<protein>
    <submittedName>
        <fullName evidence="1">Uncharacterized protein</fullName>
    </submittedName>
</protein>
<proteinExistence type="predicted"/>
<sequence length="319" mass="35819">VRWRACFGDIDKNQVLEATDSESDYNLGALSYVKLWEWVDNTTRDLLPRRVKVRSVLAIVYPTKQHKKDRLVKTLPASDTLMALAKSVFEETSHKTHIDFDLILMDEPAAQTQLPATAHSSARVRNTATQIQEDGLARVIVAEQAGGGVALGIRDHWACRDAHCDNFPLTCWVRRREGQPDRFENHYAVNGHIIAMWAREVAQELSTIQEPSDNVRVAILQDRDRAVANKANKRKHGGPQEFEDIARLERQLLSAQVQQITAQSQPGHQNTPQVGTGAGVAAYGVNPNVPTSQILPAAWAPIKHRVHWEIVEHTKNFFN</sequence>
<dbReference type="AlphaFoldDB" id="A0A7C8I2R9"/>
<organism evidence="1 2">
    <name type="scientific">Massariosphaeria phaeospora</name>
    <dbReference type="NCBI Taxonomy" id="100035"/>
    <lineage>
        <taxon>Eukaryota</taxon>
        <taxon>Fungi</taxon>
        <taxon>Dikarya</taxon>
        <taxon>Ascomycota</taxon>
        <taxon>Pezizomycotina</taxon>
        <taxon>Dothideomycetes</taxon>
        <taxon>Pleosporomycetidae</taxon>
        <taxon>Pleosporales</taxon>
        <taxon>Pleosporales incertae sedis</taxon>
        <taxon>Massariosphaeria</taxon>
    </lineage>
</organism>
<comment type="caution">
    <text evidence="1">The sequence shown here is derived from an EMBL/GenBank/DDBJ whole genome shotgun (WGS) entry which is preliminary data.</text>
</comment>
<evidence type="ECO:0000313" key="1">
    <source>
        <dbReference type="EMBL" id="KAF2866592.1"/>
    </source>
</evidence>
<accession>A0A7C8I2R9</accession>
<evidence type="ECO:0000313" key="2">
    <source>
        <dbReference type="Proteomes" id="UP000481861"/>
    </source>
</evidence>
<dbReference type="OrthoDB" id="3798409at2759"/>
<reference evidence="1 2" key="1">
    <citation type="submission" date="2020-01" db="EMBL/GenBank/DDBJ databases">
        <authorList>
            <consortium name="DOE Joint Genome Institute"/>
            <person name="Haridas S."/>
            <person name="Albert R."/>
            <person name="Binder M."/>
            <person name="Bloem J."/>
            <person name="Labutti K."/>
            <person name="Salamov A."/>
            <person name="Andreopoulos B."/>
            <person name="Baker S.E."/>
            <person name="Barry K."/>
            <person name="Bills G."/>
            <person name="Bluhm B.H."/>
            <person name="Cannon C."/>
            <person name="Castanera R."/>
            <person name="Culley D.E."/>
            <person name="Daum C."/>
            <person name="Ezra D."/>
            <person name="Gonzalez J.B."/>
            <person name="Henrissat B."/>
            <person name="Kuo A."/>
            <person name="Liang C."/>
            <person name="Lipzen A."/>
            <person name="Lutzoni F."/>
            <person name="Magnuson J."/>
            <person name="Mondo S."/>
            <person name="Nolan M."/>
            <person name="Ohm R."/>
            <person name="Pangilinan J."/>
            <person name="Park H.-J.H."/>
            <person name="Ramirez L."/>
            <person name="Alfaro M."/>
            <person name="Sun H."/>
            <person name="Tritt A."/>
            <person name="Yoshinaga Y."/>
            <person name="Zwiers L.-H.L."/>
            <person name="Turgeon B.G."/>
            <person name="Goodwin S.B."/>
            <person name="Spatafora J.W."/>
            <person name="Crous P.W."/>
            <person name="Grigoriev I.V."/>
        </authorList>
    </citation>
    <scope>NUCLEOTIDE SEQUENCE [LARGE SCALE GENOMIC DNA]</scope>
    <source>
        <strain evidence="1 2">CBS 611.86</strain>
    </source>
</reference>
<keyword evidence="2" id="KW-1185">Reference proteome</keyword>